<dbReference type="Gene3D" id="3.30.1950.10">
    <property type="entry name" value="wza like domain"/>
    <property type="match status" value="1"/>
</dbReference>
<organism evidence="18 19">
    <name type="scientific">Arsenicibacter rosenii</name>
    <dbReference type="NCBI Taxonomy" id="1750698"/>
    <lineage>
        <taxon>Bacteria</taxon>
        <taxon>Pseudomonadati</taxon>
        <taxon>Bacteroidota</taxon>
        <taxon>Cytophagia</taxon>
        <taxon>Cytophagales</taxon>
        <taxon>Spirosomataceae</taxon>
        <taxon>Arsenicibacter</taxon>
    </lineage>
</organism>
<keyword evidence="7" id="KW-0732">Signal</keyword>
<keyword evidence="14" id="KW-0449">Lipoprotein</keyword>
<dbReference type="RefSeq" id="WP_071503257.1">
    <property type="nucleotide sequence ID" value="NZ_MORL01000005.1"/>
</dbReference>
<proteinExistence type="inferred from homology"/>
<evidence type="ECO:0000256" key="12">
    <source>
        <dbReference type="ARBA" id="ARBA00023139"/>
    </source>
</evidence>
<dbReference type="InterPro" id="IPR006196">
    <property type="entry name" value="RNA-binding_domain_S1_IF1"/>
</dbReference>
<keyword evidence="19" id="KW-1185">Reference proteome</keyword>
<dbReference type="EMBL" id="MORL01000005">
    <property type="protein sequence ID" value="OIN58805.1"/>
    <property type="molecule type" value="Genomic_DNA"/>
</dbReference>
<evidence type="ECO:0000256" key="7">
    <source>
        <dbReference type="ARBA" id="ARBA00022729"/>
    </source>
</evidence>
<protein>
    <submittedName>
        <fullName evidence="18">Sugar transporter</fullName>
    </submittedName>
</protein>
<dbReference type="InterPro" id="IPR049712">
    <property type="entry name" value="Poly_export"/>
</dbReference>
<evidence type="ECO:0000256" key="5">
    <source>
        <dbReference type="ARBA" id="ARBA00022597"/>
    </source>
</evidence>
<sequence>MTPHARITRTGFWLACLCLCLTGCISSKELVLFQKTTADTLTVASRYTPTIQTGDVLSIQVSSLNPEATSFFNPYAVINQVSQTQASTPNASLPYIPGYLVDNAGNIEMPLMGKIKVAGSTTSQVADLIRGKVTTYLKEPTVNVRNTSFQVSVLGEVTRPSMYSIPNEQITLPQAIGLAGDLTVYGRRDNVLVIREENGQKIFARIDLRQRDLFKSPFYYLHPGDIVYVEPGNARVASADNAYRILPIILSALSIVAIIVTRL</sequence>
<dbReference type="Pfam" id="PF02563">
    <property type="entry name" value="Poly_export"/>
    <property type="match status" value="1"/>
</dbReference>
<dbReference type="PANTHER" id="PTHR33619">
    <property type="entry name" value="POLYSACCHARIDE EXPORT PROTEIN GFCE-RELATED"/>
    <property type="match status" value="1"/>
</dbReference>
<keyword evidence="3" id="KW-0813">Transport</keyword>
<dbReference type="GO" id="GO:0003743">
    <property type="term" value="F:translation initiation factor activity"/>
    <property type="evidence" value="ECO:0007669"/>
    <property type="project" value="UniProtKB-UniRule"/>
</dbReference>
<keyword evidence="8" id="KW-0625">Polysaccharide transport</keyword>
<comment type="similarity">
    <text evidence="2">Belongs to the BexD/CtrA/VexA family.</text>
</comment>
<dbReference type="PANTHER" id="PTHR33619:SF3">
    <property type="entry name" value="POLYSACCHARIDE EXPORT PROTEIN GFCE-RELATED"/>
    <property type="match status" value="1"/>
</dbReference>
<feature type="transmembrane region" description="Helical" evidence="16">
    <location>
        <begin position="242"/>
        <end position="261"/>
    </location>
</feature>
<evidence type="ECO:0000259" key="17">
    <source>
        <dbReference type="PROSITE" id="PS50832"/>
    </source>
</evidence>
<name>A0A1S2VKR1_9BACT</name>
<keyword evidence="15" id="KW-0648">Protein biosynthesis</keyword>
<evidence type="ECO:0000256" key="8">
    <source>
        <dbReference type="ARBA" id="ARBA00023047"/>
    </source>
</evidence>
<reference evidence="18 19" key="1">
    <citation type="submission" date="2016-10" db="EMBL/GenBank/DDBJ databases">
        <title>Arsenicibacter rosenii gen. nov., sp. nov., an efficient arsenic-methylating bacterium isolated from an arsenic-contaminated paddy soil.</title>
        <authorList>
            <person name="Huang K."/>
        </authorList>
    </citation>
    <scope>NUCLEOTIDE SEQUENCE [LARGE SCALE GENOMIC DNA]</scope>
    <source>
        <strain evidence="18 19">SM-1</strain>
    </source>
</reference>
<dbReference type="OrthoDB" id="662756at2"/>
<gene>
    <name evidence="18" type="ORF">BLX24_11250</name>
</gene>
<keyword evidence="12" id="KW-0564">Palmitate</keyword>
<evidence type="ECO:0000256" key="1">
    <source>
        <dbReference type="ARBA" id="ARBA00004571"/>
    </source>
</evidence>
<accession>A0A1S2VKR1</accession>
<evidence type="ECO:0000256" key="14">
    <source>
        <dbReference type="ARBA" id="ARBA00023288"/>
    </source>
</evidence>
<dbReference type="AlphaFoldDB" id="A0A1S2VKR1"/>
<evidence type="ECO:0000256" key="13">
    <source>
        <dbReference type="ARBA" id="ARBA00023237"/>
    </source>
</evidence>
<dbReference type="InterPro" id="IPR003715">
    <property type="entry name" value="Poly_export_N"/>
</dbReference>
<evidence type="ECO:0000313" key="18">
    <source>
        <dbReference type="EMBL" id="OIN58805.1"/>
    </source>
</evidence>
<evidence type="ECO:0000256" key="10">
    <source>
        <dbReference type="ARBA" id="ARBA00023114"/>
    </source>
</evidence>
<evidence type="ECO:0000256" key="11">
    <source>
        <dbReference type="ARBA" id="ARBA00023136"/>
    </source>
</evidence>
<dbReference type="GO" id="GO:0003723">
    <property type="term" value="F:RNA binding"/>
    <property type="evidence" value="ECO:0007669"/>
    <property type="project" value="InterPro"/>
</dbReference>
<keyword evidence="5 18" id="KW-0762">Sugar transport</keyword>
<dbReference type="GO" id="GO:0015288">
    <property type="term" value="F:porin activity"/>
    <property type="evidence" value="ECO:0007669"/>
    <property type="project" value="UniProtKB-KW"/>
</dbReference>
<keyword evidence="4" id="KW-1134">Transmembrane beta strand</keyword>
<evidence type="ECO:0000313" key="19">
    <source>
        <dbReference type="Proteomes" id="UP000181790"/>
    </source>
</evidence>
<dbReference type="GO" id="GO:0009279">
    <property type="term" value="C:cell outer membrane"/>
    <property type="evidence" value="ECO:0007669"/>
    <property type="project" value="UniProtKB-SubCell"/>
</dbReference>
<evidence type="ECO:0000256" key="4">
    <source>
        <dbReference type="ARBA" id="ARBA00022452"/>
    </source>
</evidence>
<evidence type="ECO:0000256" key="3">
    <source>
        <dbReference type="ARBA" id="ARBA00022448"/>
    </source>
</evidence>
<dbReference type="InterPro" id="IPR054765">
    <property type="entry name" value="SLBB_dom"/>
</dbReference>
<comment type="caution">
    <text evidence="18">The sequence shown here is derived from an EMBL/GenBank/DDBJ whole genome shotgun (WGS) entry which is preliminary data.</text>
</comment>
<evidence type="ECO:0000256" key="9">
    <source>
        <dbReference type="ARBA" id="ARBA00023065"/>
    </source>
</evidence>
<evidence type="ECO:0000256" key="6">
    <source>
        <dbReference type="ARBA" id="ARBA00022692"/>
    </source>
</evidence>
<evidence type="ECO:0000256" key="2">
    <source>
        <dbReference type="ARBA" id="ARBA00009450"/>
    </source>
</evidence>
<evidence type="ECO:0000256" key="16">
    <source>
        <dbReference type="SAM" id="Phobius"/>
    </source>
</evidence>
<dbReference type="PROSITE" id="PS50832">
    <property type="entry name" value="S1_IF1_TYPE"/>
    <property type="match status" value="1"/>
</dbReference>
<dbReference type="GO" id="GO:0015159">
    <property type="term" value="F:polysaccharide transmembrane transporter activity"/>
    <property type="evidence" value="ECO:0007669"/>
    <property type="project" value="InterPro"/>
</dbReference>
<feature type="domain" description="S1-like" evidence="17">
    <location>
        <begin position="194"/>
        <end position="246"/>
    </location>
</feature>
<keyword evidence="13" id="KW-0998">Cell outer membrane</keyword>
<keyword evidence="9" id="KW-0406">Ion transport</keyword>
<dbReference type="GO" id="GO:0046930">
    <property type="term" value="C:pore complex"/>
    <property type="evidence" value="ECO:0007669"/>
    <property type="project" value="UniProtKB-KW"/>
</dbReference>
<keyword evidence="15" id="KW-0396">Initiation factor</keyword>
<dbReference type="GO" id="GO:0006811">
    <property type="term" value="P:monoatomic ion transport"/>
    <property type="evidence" value="ECO:0007669"/>
    <property type="project" value="UniProtKB-KW"/>
</dbReference>
<comment type="subcellular location">
    <subcellularLocation>
        <location evidence="1">Cell outer membrane</location>
        <topology evidence="1">Multi-pass membrane protein</topology>
    </subcellularLocation>
</comment>
<keyword evidence="10" id="KW-0626">Porin</keyword>
<keyword evidence="16" id="KW-1133">Transmembrane helix</keyword>
<dbReference type="Proteomes" id="UP000181790">
    <property type="component" value="Unassembled WGS sequence"/>
</dbReference>
<keyword evidence="11 16" id="KW-0472">Membrane</keyword>
<dbReference type="Pfam" id="PF22461">
    <property type="entry name" value="SLBB_2"/>
    <property type="match status" value="1"/>
</dbReference>
<keyword evidence="6 16" id="KW-0812">Transmembrane</keyword>
<evidence type="ECO:0000256" key="15">
    <source>
        <dbReference type="PROSITE-ProRule" id="PRU00181"/>
    </source>
</evidence>